<evidence type="ECO:0000313" key="1">
    <source>
        <dbReference type="EMBL" id="OUZ32644.1"/>
    </source>
</evidence>
<accession>A0A200J634</accession>
<dbReference type="OrthoDB" id="41445at2"/>
<organism evidence="1">
    <name type="scientific">Candidatus Enterococcus dunnyi</name>
    <dbReference type="NCBI Taxonomy" id="1834192"/>
    <lineage>
        <taxon>Bacteria</taxon>
        <taxon>Bacillati</taxon>
        <taxon>Bacillota</taxon>
        <taxon>Bacilli</taxon>
        <taxon>Lactobacillales</taxon>
        <taxon>Enterococcaceae</taxon>
        <taxon>Enterococcus</taxon>
    </lineage>
</organism>
<evidence type="ECO:0000313" key="3">
    <source>
        <dbReference type="Proteomes" id="UP000196151"/>
    </source>
</evidence>
<protein>
    <submittedName>
        <fullName evidence="1">Uncharacterized protein</fullName>
    </submittedName>
</protein>
<keyword evidence="3" id="KW-1185">Reference proteome</keyword>
<dbReference type="EMBL" id="NIBQ01000002">
    <property type="protein sequence ID" value="OUZ32644.1"/>
    <property type="molecule type" value="Genomic_DNA"/>
</dbReference>
<reference evidence="1" key="1">
    <citation type="submission" date="2017-05" db="EMBL/GenBank/DDBJ databases">
        <title>The Genome Sequence of Enterococcus sp. 9D6_DIV0238.</title>
        <authorList>
            <consortium name="The Broad Institute Genomics Platform"/>
            <consortium name="The Broad Institute Genomic Center for Infectious Diseases"/>
            <person name="Earl A."/>
            <person name="Manson A."/>
            <person name="Schwartman J."/>
            <person name="Gilmore M."/>
            <person name="Abouelleil A."/>
            <person name="Cao P."/>
            <person name="Chapman S."/>
            <person name="Cusick C."/>
            <person name="Shea T."/>
            <person name="Young S."/>
            <person name="Neafsey D."/>
            <person name="Nusbaum C."/>
            <person name="Birren B."/>
        </authorList>
    </citation>
    <scope>NUCLEOTIDE SEQUENCE [LARGE SCALE GENOMIC DNA]</scope>
    <source>
        <strain evidence="1">9D6_DIV0238</strain>
    </source>
</reference>
<name>A0A200J634_9ENTE</name>
<proteinExistence type="predicted"/>
<gene>
    <name evidence="1" type="ORF">A5889_001353</name>
    <name evidence="2" type="ORF">A5889_001724</name>
</gene>
<reference evidence="2" key="2">
    <citation type="submission" date="2017-05" db="EMBL/GenBank/DDBJ databases">
        <authorList>
            <consortium name="The Broad Institute Genomics Platform"/>
            <consortium name="The Broad Institute Genomic Center for Infectious Diseases"/>
            <person name="Earl A."/>
            <person name="Manson A."/>
            <person name="Schwartman J."/>
            <person name="Gilmore M."/>
            <person name="Abouelleil A."/>
            <person name="Cao P."/>
            <person name="Chapman S."/>
            <person name="Cusick C."/>
            <person name="Shea T."/>
            <person name="Young S."/>
            <person name="Neafsey D."/>
            <person name="Nusbaum C."/>
            <person name="Birren B."/>
        </authorList>
    </citation>
    <scope>NUCLEOTIDE SEQUENCE</scope>
    <source>
        <strain evidence="2">9D6_DIV0238</strain>
    </source>
</reference>
<reference evidence="2" key="3">
    <citation type="submission" date="2024-03" db="EMBL/GenBank/DDBJ databases">
        <title>The Genome Sequence of Enterococcus sp. DIV0238c.</title>
        <authorList>
            <consortium name="The Broad Institute Genomics Platform"/>
            <consortium name="The Broad Institute Microbial Omics Core"/>
            <consortium name="The Broad Institute Genomic Center for Infectious Diseases"/>
            <person name="Earl A."/>
            <person name="Manson A."/>
            <person name="Gilmore M."/>
            <person name="Schwartman J."/>
            <person name="Shea T."/>
            <person name="Abouelleil A."/>
            <person name="Cao P."/>
            <person name="Chapman S."/>
            <person name="Cusick C."/>
            <person name="Young S."/>
            <person name="Neafsey D."/>
            <person name="Nusbaum C."/>
            <person name="Birren B."/>
        </authorList>
    </citation>
    <scope>NUCLEOTIDE SEQUENCE</scope>
    <source>
        <strain evidence="2">9D6_DIV0238</strain>
    </source>
</reference>
<dbReference type="Proteomes" id="UP000196151">
    <property type="component" value="Chromosome"/>
</dbReference>
<evidence type="ECO:0000313" key="2">
    <source>
        <dbReference type="EMBL" id="WYJ94222.1"/>
    </source>
</evidence>
<sequence length="170" mass="19159">MFTGKELSTGDRILRGLSGLADLALAGYGTYKGLKLLKGTNKVVASREGSSYKIPDIEITNPLSKRNIKHIQTRHNVNSIKSQADYLSDTQLAEKLKDQSFFNSRWTTNEITNYSEIAYNDLLKQGKKGGLFEYVINGEKLNVYIHNDGTFGSVYGNYQYSVQDIRNMMK</sequence>
<dbReference type="EMBL" id="CP147246">
    <property type="protein sequence ID" value="WYJ94222.1"/>
    <property type="molecule type" value="Genomic_DNA"/>
</dbReference>
<dbReference type="AlphaFoldDB" id="A0A200J634"/>